<protein>
    <submittedName>
        <fullName evidence="3">Uncharacterized protein</fullName>
    </submittedName>
</protein>
<accession>A0A181CA62</accession>
<dbReference type="KEGG" id="kre:GWK63_07115"/>
<dbReference type="AlphaFoldDB" id="A0A181CA62"/>
<dbReference type="EMBL" id="CP050139">
    <property type="protein sequence ID" value="QIP35264.1"/>
    <property type="molecule type" value="Genomic_DNA"/>
</dbReference>
<gene>
    <name evidence="3" type="ORF">GWK63_07115</name>
</gene>
<feature type="compositionally biased region" description="Polar residues" evidence="1">
    <location>
        <begin position="164"/>
        <end position="177"/>
    </location>
</feature>
<reference evidence="3 4" key="1">
    <citation type="submission" date="2020-03" db="EMBL/GenBank/DDBJ databases">
        <title>Isolation of cellulose-producing strains, genome characterization and application of the synthesized cellulose films as an economical and sustainable material for piezoelectric sensor construction.</title>
        <authorList>
            <person name="Mangayil R.K."/>
        </authorList>
    </citation>
    <scope>NUCLEOTIDE SEQUENCE [LARGE SCALE GENOMIC DNA]</scope>
    <source>
        <strain evidence="3 4">ENS 9a1a</strain>
    </source>
</reference>
<keyword evidence="4" id="KW-1185">Reference proteome</keyword>
<feature type="region of interest" description="Disordered" evidence="1">
    <location>
        <begin position="162"/>
        <end position="183"/>
    </location>
</feature>
<evidence type="ECO:0000313" key="4">
    <source>
        <dbReference type="Proteomes" id="UP000502533"/>
    </source>
</evidence>
<proteinExistence type="predicted"/>
<feature type="signal peptide" evidence="2">
    <location>
        <begin position="1"/>
        <end position="23"/>
    </location>
</feature>
<dbReference type="GeneID" id="85021919"/>
<name>A0A181CA62_9PROT</name>
<evidence type="ECO:0000256" key="2">
    <source>
        <dbReference type="SAM" id="SignalP"/>
    </source>
</evidence>
<feature type="chain" id="PRO_5043534157" evidence="2">
    <location>
        <begin position="24"/>
        <end position="183"/>
    </location>
</feature>
<dbReference type="Proteomes" id="UP000502533">
    <property type="component" value="Chromosome"/>
</dbReference>
<sequence length="183" mass="19078">MRRGLSIMLALCGLGAGTPSAQAHRLDEYLQATVIDLTRHEVAVTLRLTPGVDVAPGVIRQIDDNGDGAISPAEQRAYGRAVAGGLSLSLDGRALPLRVRTLAFPSIAAMRAGDGMITLRLAAAVTPAPAPGAHHLVYASHGAGPDAVYLVNALLPRDPGLRVTGQQRSADQSSCQLDFTVDR</sequence>
<evidence type="ECO:0000313" key="3">
    <source>
        <dbReference type="EMBL" id="QIP35264.1"/>
    </source>
</evidence>
<keyword evidence="2" id="KW-0732">Signal</keyword>
<dbReference type="RefSeq" id="WP_007398355.1">
    <property type="nucleotide sequence ID" value="NZ_CALMTF010000050.1"/>
</dbReference>
<evidence type="ECO:0000256" key="1">
    <source>
        <dbReference type="SAM" id="MobiDB-lite"/>
    </source>
</evidence>
<organism evidence="3 4">
    <name type="scientific">Komagataeibacter rhaeticus</name>
    <dbReference type="NCBI Taxonomy" id="215221"/>
    <lineage>
        <taxon>Bacteria</taxon>
        <taxon>Pseudomonadati</taxon>
        <taxon>Pseudomonadota</taxon>
        <taxon>Alphaproteobacteria</taxon>
        <taxon>Acetobacterales</taxon>
        <taxon>Acetobacteraceae</taxon>
        <taxon>Komagataeibacter</taxon>
    </lineage>
</organism>